<evidence type="ECO:0000256" key="1">
    <source>
        <dbReference type="SAM" id="Phobius"/>
    </source>
</evidence>
<keyword evidence="1" id="KW-0472">Membrane</keyword>
<sequence>MELNPFTIGFIALAVLAIGAAYYFSPSIFSAPTGLVTGVLEPSNPFSGKLTSTIEKMFRDQPQSYIEQDGRHGLLLPGGASVQFSTSPTTTEQDVVIILNASTAKITSYHAYPEFVQNEFTYVPPEQLAGESPYIRAQYPNGIYLMPVNVK</sequence>
<feature type="transmembrane region" description="Helical" evidence="1">
    <location>
        <begin position="6"/>
        <end position="24"/>
    </location>
</feature>
<protein>
    <submittedName>
        <fullName evidence="2">Uncharacterized protein</fullName>
    </submittedName>
</protein>
<name>A0A7T9DK42_9ARCH</name>
<reference evidence="2" key="1">
    <citation type="submission" date="2020-11" db="EMBL/GenBank/DDBJ databases">
        <title>Connecting structure to function with the recovery of over 1000 high-quality activated sludge metagenome-assembled genomes encoding full-length rRNA genes using long-read sequencing.</title>
        <authorList>
            <person name="Singleton C.M."/>
            <person name="Petriglieri F."/>
            <person name="Kristensen J.M."/>
            <person name="Kirkegaard R.H."/>
            <person name="Michaelsen T.Y."/>
            <person name="Andersen M.H."/>
            <person name="Karst S.M."/>
            <person name="Dueholm M.S."/>
            <person name="Nielsen P.H."/>
            <person name="Albertsen M."/>
        </authorList>
    </citation>
    <scope>NUCLEOTIDE SEQUENCE</scope>
    <source>
        <strain evidence="2">Fred_18-Q3-R57-64_BAT3C.431</strain>
    </source>
</reference>
<keyword evidence="1" id="KW-0812">Transmembrane</keyword>
<gene>
    <name evidence="2" type="ORF">IPJ89_01000</name>
</gene>
<proteinExistence type="predicted"/>
<evidence type="ECO:0000313" key="2">
    <source>
        <dbReference type="EMBL" id="QQR92804.1"/>
    </source>
</evidence>
<keyword evidence="1" id="KW-1133">Transmembrane helix</keyword>
<dbReference type="AlphaFoldDB" id="A0A7T9DK42"/>
<dbReference type="Proteomes" id="UP000596004">
    <property type="component" value="Chromosome"/>
</dbReference>
<dbReference type="EMBL" id="CP064981">
    <property type="protein sequence ID" value="QQR92804.1"/>
    <property type="molecule type" value="Genomic_DNA"/>
</dbReference>
<accession>A0A7T9DK42</accession>
<organism evidence="2">
    <name type="scientific">Candidatus Iainarchaeum sp</name>
    <dbReference type="NCBI Taxonomy" id="3101447"/>
    <lineage>
        <taxon>Archaea</taxon>
        <taxon>Candidatus Iainarchaeota</taxon>
        <taxon>Candidatus Iainarchaeia</taxon>
        <taxon>Candidatus Iainarchaeales</taxon>
        <taxon>Candidatus Iainarchaeaceae</taxon>
        <taxon>Candidatus Iainarchaeum</taxon>
    </lineage>
</organism>